<keyword evidence="2 4" id="KW-0238">DNA-binding</keyword>
<feature type="domain" description="HTH tetR-type" evidence="5">
    <location>
        <begin position="11"/>
        <end position="71"/>
    </location>
</feature>
<dbReference type="PANTHER" id="PTHR30055">
    <property type="entry name" value="HTH-TYPE TRANSCRIPTIONAL REGULATOR RUTR"/>
    <property type="match status" value="1"/>
</dbReference>
<accession>A0A2S9IMC6</accession>
<gene>
    <name evidence="6" type="ORF">C5748_20360</name>
</gene>
<name>A0A2S9IMC6_9HYPH</name>
<dbReference type="AlphaFoldDB" id="A0A2S9IMC6"/>
<evidence type="ECO:0000256" key="4">
    <source>
        <dbReference type="PROSITE-ProRule" id="PRU00335"/>
    </source>
</evidence>
<dbReference type="InterPro" id="IPR001647">
    <property type="entry name" value="HTH_TetR"/>
</dbReference>
<feature type="DNA-binding region" description="H-T-H motif" evidence="4">
    <location>
        <begin position="34"/>
        <end position="53"/>
    </location>
</feature>
<evidence type="ECO:0000256" key="1">
    <source>
        <dbReference type="ARBA" id="ARBA00023015"/>
    </source>
</evidence>
<dbReference type="Pfam" id="PF00440">
    <property type="entry name" value="TetR_N"/>
    <property type="match status" value="1"/>
</dbReference>
<comment type="caution">
    <text evidence="6">The sequence shown here is derived from an EMBL/GenBank/DDBJ whole genome shotgun (WGS) entry which is preliminary data.</text>
</comment>
<evidence type="ECO:0000259" key="5">
    <source>
        <dbReference type="PROSITE" id="PS50977"/>
    </source>
</evidence>
<evidence type="ECO:0000313" key="6">
    <source>
        <dbReference type="EMBL" id="PRD41632.1"/>
    </source>
</evidence>
<protein>
    <recommendedName>
        <fullName evidence="5">HTH tetR-type domain-containing protein</fullName>
    </recommendedName>
</protein>
<keyword evidence="7" id="KW-1185">Reference proteome</keyword>
<dbReference type="EMBL" id="PVBR01000018">
    <property type="protein sequence ID" value="PRD41632.1"/>
    <property type="molecule type" value="Genomic_DNA"/>
</dbReference>
<dbReference type="PRINTS" id="PR00455">
    <property type="entry name" value="HTHTETR"/>
</dbReference>
<evidence type="ECO:0000256" key="3">
    <source>
        <dbReference type="ARBA" id="ARBA00023163"/>
    </source>
</evidence>
<keyword evidence="1" id="KW-0805">Transcription regulation</keyword>
<evidence type="ECO:0000256" key="2">
    <source>
        <dbReference type="ARBA" id="ARBA00023125"/>
    </source>
</evidence>
<dbReference type="Proteomes" id="UP000239434">
    <property type="component" value="Unassembled WGS sequence"/>
</dbReference>
<keyword evidence="3" id="KW-0804">Transcription</keyword>
<evidence type="ECO:0000313" key="7">
    <source>
        <dbReference type="Proteomes" id="UP000239434"/>
    </source>
</evidence>
<proteinExistence type="predicted"/>
<dbReference type="InterPro" id="IPR009057">
    <property type="entry name" value="Homeodomain-like_sf"/>
</dbReference>
<reference evidence="6 7" key="1">
    <citation type="submission" date="2018-02" db="EMBL/GenBank/DDBJ databases">
        <title>The draft genome of Phyllobacterium sp. 1N-3.</title>
        <authorList>
            <person name="Liu L."/>
            <person name="Li L."/>
            <person name="Zhang X."/>
            <person name="Wang T."/>
            <person name="Liang L."/>
        </authorList>
    </citation>
    <scope>NUCLEOTIDE SEQUENCE [LARGE SCALE GENOMIC DNA]</scope>
    <source>
        <strain evidence="6 7">1N-3</strain>
    </source>
</reference>
<dbReference type="GO" id="GO:0000976">
    <property type="term" value="F:transcription cis-regulatory region binding"/>
    <property type="evidence" value="ECO:0007669"/>
    <property type="project" value="TreeGrafter"/>
</dbReference>
<organism evidence="6 7">
    <name type="scientific">Phyllobacterium phragmitis</name>
    <dbReference type="NCBI Taxonomy" id="2670329"/>
    <lineage>
        <taxon>Bacteria</taxon>
        <taxon>Pseudomonadati</taxon>
        <taxon>Pseudomonadota</taxon>
        <taxon>Alphaproteobacteria</taxon>
        <taxon>Hyphomicrobiales</taxon>
        <taxon>Phyllobacteriaceae</taxon>
        <taxon>Phyllobacterium</taxon>
    </lineage>
</organism>
<dbReference type="GO" id="GO:0003700">
    <property type="term" value="F:DNA-binding transcription factor activity"/>
    <property type="evidence" value="ECO:0007669"/>
    <property type="project" value="TreeGrafter"/>
</dbReference>
<dbReference type="PROSITE" id="PS50977">
    <property type="entry name" value="HTH_TETR_2"/>
    <property type="match status" value="1"/>
</dbReference>
<dbReference type="InterPro" id="IPR050109">
    <property type="entry name" value="HTH-type_TetR-like_transc_reg"/>
</dbReference>
<dbReference type="PANTHER" id="PTHR30055:SF234">
    <property type="entry name" value="HTH-TYPE TRANSCRIPTIONAL REGULATOR BETI"/>
    <property type="match status" value="1"/>
</dbReference>
<sequence>MAQGHHNRRGSVTIEQILDSAEEVLFSKGVSGLTLEAVARHAGISKGGLLHHFPSKGVLETGIEQRFVQTMCERISERTGQGVSFLSALVAEMKSCHEQDGRSLAAFTLCASKEHSPAALQAFGNKLLTCVEQNHPQERYRSLVFFAVIGLLLSDVWHLVKLSDGETQEFYAAVEELVDEPSPAQRTGAGEGAVKAISVA</sequence>
<dbReference type="RefSeq" id="WP_105743770.1">
    <property type="nucleotide sequence ID" value="NZ_PVBR01000018.1"/>
</dbReference>
<dbReference type="SUPFAM" id="SSF46689">
    <property type="entry name" value="Homeodomain-like"/>
    <property type="match status" value="1"/>
</dbReference>
<dbReference type="Gene3D" id="1.10.357.10">
    <property type="entry name" value="Tetracycline Repressor, domain 2"/>
    <property type="match status" value="1"/>
</dbReference>